<reference evidence="1 2" key="1">
    <citation type="journal article" date="2024" name="G3 (Bethesda)">
        <title>Genome assembly of Hibiscus sabdariffa L. provides insights into metabolisms of medicinal natural products.</title>
        <authorList>
            <person name="Kim T."/>
        </authorList>
    </citation>
    <scope>NUCLEOTIDE SEQUENCE [LARGE SCALE GENOMIC DNA]</scope>
    <source>
        <strain evidence="1">TK-2024</strain>
        <tissue evidence="1">Old leaves</tissue>
    </source>
</reference>
<keyword evidence="2" id="KW-1185">Reference proteome</keyword>
<evidence type="ECO:0008006" key="3">
    <source>
        <dbReference type="Google" id="ProtNLM"/>
    </source>
</evidence>
<organism evidence="1 2">
    <name type="scientific">Hibiscus sabdariffa</name>
    <name type="common">roselle</name>
    <dbReference type="NCBI Taxonomy" id="183260"/>
    <lineage>
        <taxon>Eukaryota</taxon>
        <taxon>Viridiplantae</taxon>
        <taxon>Streptophyta</taxon>
        <taxon>Embryophyta</taxon>
        <taxon>Tracheophyta</taxon>
        <taxon>Spermatophyta</taxon>
        <taxon>Magnoliopsida</taxon>
        <taxon>eudicotyledons</taxon>
        <taxon>Gunneridae</taxon>
        <taxon>Pentapetalae</taxon>
        <taxon>rosids</taxon>
        <taxon>malvids</taxon>
        <taxon>Malvales</taxon>
        <taxon>Malvaceae</taxon>
        <taxon>Malvoideae</taxon>
        <taxon>Hibiscus</taxon>
    </lineage>
</organism>
<evidence type="ECO:0000313" key="2">
    <source>
        <dbReference type="Proteomes" id="UP001472677"/>
    </source>
</evidence>
<protein>
    <recommendedName>
        <fullName evidence="3">Reverse transcriptase domain-containing protein</fullName>
    </recommendedName>
</protein>
<dbReference type="PANTHER" id="PTHR33067:SF39">
    <property type="entry name" value="TRANSCRIPTION FACTOR INTERACTOR AND REGULATOR CCHC(ZN) FAMILY"/>
    <property type="match status" value="1"/>
</dbReference>
<dbReference type="InterPro" id="IPR021109">
    <property type="entry name" value="Peptidase_aspartic_dom_sf"/>
</dbReference>
<dbReference type="Gene3D" id="2.40.70.10">
    <property type="entry name" value="Acid Proteases"/>
    <property type="match status" value="1"/>
</dbReference>
<dbReference type="Proteomes" id="UP001472677">
    <property type="component" value="Unassembled WGS sequence"/>
</dbReference>
<dbReference type="EMBL" id="JBBPBM010000033">
    <property type="protein sequence ID" value="KAK8533135.1"/>
    <property type="molecule type" value="Genomic_DNA"/>
</dbReference>
<gene>
    <name evidence="1" type="ORF">V6N12_076415</name>
</gene>
<sequence>MGFCFIIPLHLVFAYHVPTEHAPIILGRPFLATGRVMIDFEKGKLALRVDEHQVKVKVFTVTGQHGKEEECKALQTPVKNCTPTLKPYLGAHTKRDKGVFTLRDV</sequence>
<comment type="caution">
    <text evidence="1">The sequence shown here is derived from an EMBL/GenBank/DDBJ whole genome shotgun (WGS) entry which is preliminary data.</text>
</comment>
<name>A0ABR2D9Q7_9ROSI</name>
<accession>A0ABR2D9Q7</accession>
<dbReference type="PANTHER" id="PTHR33067">
    <property type="entry name" value="RNA-DIRECTED DNA POLYMERASE-RELATED"/>
    <property type="match status" value="1"/>
</dbReference>
<evidence type="ECO:0000313" key="1">
    <source>
        <dbReference type="EMBL" id="KAK8533135.1"/>
    </source>
</evidence>
<proteinExistence type="predicted"/>